<comment type="caution">
    <text evidence="4">The sequence shown here is derived from an EMBL/GenBank/DDBJ whole genome shotgun (WGS) entry which is preliminary data.</text>
</comment>
<sequence length="210" mass="23569">MLSKWLVRIPAVFTIQAAFANYCFHKRGDVVTEQKATTCLLMAIYEEAACTEPKDVILMGVEARVKGLPLCGVWPIDGYAVTCLCDQTFCNTAKNAARIIEKSLKNLTKAEKKFRRFLESNSTSSEGNTTLNRELLECFLRHLKRNEPVVINGGLRGLLFIAATGVFAVFCVIPPPVFRRLKSKMMDDHTSEKRQSAELPALSQEHKNEK</sequence>
<evidence type="ECO:0000256" key="3">
    <source>
        <dbReference type="SAM" id="SignalP"/>
    </source>
</evidence>
<evidence type="ECO:0000313" key="4">
    <source>
        <dbReference type="EMBL" id="CAJ0589918.1"/>
    </source>
</evidence>
<keyword evidence="2" id="KW-0812">Transmembrane</keyword>
<keyword evidence="2" id="KW-1133">Transmembrane helix</keyword>
<feature type="chain" id="PRO_5041217108" evidence="3">
    <location>
        <begin position="21"/>
        <end position="210"/>
    </location>
</feature>
<keyword evidence="5" id="KW-1185">Reference proteome</keyword>
<evidence type="ECO:0000256" key="2">
    <source>
        <dbReference type="SAM" id="Phobius"/>
    </source>
</evidence>
<protein>
    <submittedName>
        <fullName evidence="4">Uncharacterized protein</fullName>
    </submittedName>
</protein>
<evidence type="ECO:0000313" key="5">
    <source>
        <dbReference type="Proteomes" id="UP001176961"/>
    </source>
</evidence>
<reference evidence="4" key="1">
    <citation type="submission" date="2023-07" db="EMBL/GenBank/DDBJ databases">
        <authorList>
            <consortium name="CYATHOMIX"/>
        </authorList>
    </citation>
    <scope>NUCLEOTIDE SEQUENCE</scope>
    <source>
        <strain evidence="4">N/A</strain>
    </source>
</reference>
<dbReference type="Proteomes" id="UP001176961">
    <property type="component" value="Unassembled WGS sequence"/>
</dbReference>
<name>A0AA36DNY2_CYLNA</name>
<evidence type="ECO:0000256" key="1">
    <source>
        <dbReference type="SAM" id="MobiDB-lite"/>
    </source>
</evidence>
<keyword evidence="3" id="KW-0732">Signal</keyword>
<organism evidence="4 5">
    <name type="scientific">Cylicocyclus nassatus</name>
    <name type="common">Nematode worm</name>
    <dbReference type="NCBI Taxonomy" id="53992"/>
    <lineage>
        <taxon>Eukaryota</taxon>
        <taxon>Metazoa</taxon>
        <taxon>Ecdysozoa</taxon>
        <taxon>Nematoda</taxon>
        <taxon>Chromadorea</taxon>
        <taxon>Rhabditida</taxon>
        <taxon>Rhabditina</taxon>
        <taxon>Rhabditomorpha</taxon>
        <taxon>Strongyloidea</taxon>
        <taxon>Strongylidae</taxon>
        <taxon>Cylicocyclus</taxon>
    </lineage>
</organism>
<accession>A0AA36DNY2</accession>
<feature type="region of interest" description="Disordered" evidence="1">
    <location>
        <begin position="187"/>
        <end position="210"/>
    </location>
</feature>
<gene>
    <name evidence="4" type="ORF">CYNAS_LOCUS1901</name>
</gene>
<keyword evidence="2" id="KW-0472">Membrane</keyword>
<feature type="transmembrane region" description="Helical" evidence="2">
    <location>
        <begin position="157"/>
        <end position="178"/>
    </location>
</feature>
<dbReference type="AlphaFoldDB" id="A0AA36DNY2"/>
<dbReference type="EMBL" id="CATQJL010000001">
    <property type="protein sequence ID" value="CAJ0589918.1"/>
    <property type="molecule type" value="Genomic_DNA"/>
</dbReference>
<feature type="signal peptide" evidence="3">
    <location>
        <begin position="1"/>
        <end position="20"/>
    </location>
</feature>
<proteinExistence type="predicted"/>
<feature type="compositionally biased region" description="Basic and acidic residues" evidence="1">
    <location>
        <begin position="187"/>
        <end position="196"/>
    </location>
</feature>